<evidence type="ECO:0000256" key="12">
    <source>
        <dbReference type="ARBA" id="ARBA00023204"/>
    </source>
</evidence>
<evidence type="ECO:0000313" key="19">
    <source>
        <dbReference type="Ensembl" id="ENSAMXP00005054444.1"/>
    </source>
</evidence>
<organism evidence="19 20">
    <name type="scientific">Astyanax mexicanus</name>
    <name type="common">Blind cave fish</name>
    <name type="synonym">Astyanax fasciatus mexicanus</name>
    <dbReference type="NCBI Taxonomy" id="7994"/>
    <lineage>
        <taxon>Eukaryota</taxon>
        <taxon>Metazoa</taxon>
        <taxon>Chordata</taxon>
        <taxon>Craniata</taxon>
        <taxon>Vertebrata</taxon>
        <taxon>Euteleostomi</taxon>
        <taxon>Actinopterygii</taxon>
        <taxon>Neopterygii</taxon>
        <taxon>Teleostei</taxon>
        <taxon>Ostariophysi</taxon>
        <taxon>Characiformes</taxon>
        <taxon>Characoidei</taxon>
        <taxon>Acestrorhamphidae</taxon>
        <taxon>Acestrorhamphinae</taxon>
        <taxon>Astyanax</taxon>
    </lineage>
</organism>
<evidence type="ECO:0000256" key="13">
    <source>
        <dbReference type="ARBA" id="ARBA00023242"/>
    </source>
</evidence>
<evidence type="ECO:0000313" key="20">
    <source>
        <dbReference type="Proteomes" id="UP000694621"/>
    </source>
</evidence>
<comment type="domain">
    <text evidence="15">The core of the protein consists of three WD40 beta-propeller domains.</text>
</comment>
<evidence type="ECO:0000256" key="2">
    <source>
        <dbReference type="ARBA" id="ARBA00004496"/>
    </source>
</evidence>
<dbReference type="InterPro" id="IPR050358">
    <property type="entry name" value="RSE1/DDB1/CFT1"/>
</dbReference>
<dbReference type="GO" id="GO:0006281">
    <property type="term" value="P:DNA repair"/>
    <property type="evidence" value="ECO:0007669"/>
    <property type="project" value="UniProtKB-KW"/>
</dbReference>
<feature type="domain" description="RSE1/DDB1/CPSF1 second beta-propeller" evidence="18">
    <location>
        <begin position="341"/>
        <end position="472"/>
    </location>
</feature>
<dbReference type="Gene3D" id="1.10.150.910">
    <property type="match status" value="1"/>
</dbReference>
<evidence type="ECO:0000256" key="5">
    <source>
        <dbReference type="ARBA" id="ARBA00014577"/>
    </source>
</evidence>
<dbReference type="InterPro" id="IPR011047">
    <property type="entry name" value="Quinoprotein_ADH-like_sf"/>
</dbReference>
<name>A0A8B9LQ81_ASTMX</name>
<proteinExistence type="inferred from homology"/>
<dbReference type="FunFam" id="2.130.10.10:FF:002576">
    <property type="entry name" value="DNA damage-binding protein 1"/>
    <property type="match status" value="1"/>
</dbReference>
<evidence type="ECO:0000256" key="9">
    <source>
        <dbReference type="ARBA" id="ARBA00022786"/>
    </source>
</evidence>
<evidence type="ECO:0000259" key="16">
    <source>
        <dbReference type="Pfam" id="PF03178"/>
    </source>
</evidence>
<evidence type="ECO:0000256" key="10">
    <source>
        <dbReference type="ARBA" id="ARBA00023108"/>
    </source>
</evidence>
<comment type="pathway">
    <text evidence="3 15">Protein modification; protein ubiquitination.</text>
</comment>
<dbReference type="InterPro" id="IPR018846">
    <property type="entry name" value="Beta-prop_RSE1/DDB1/CPSF1_1st"/>
</dbReference>
<keyword evidence="8 15" id="KW-0227">DNA damage</keyword>
<keyword evidence="7" id="KW-0677">Repeat</keyword>
<dbReference type="Ensembl" id="ENSAMXT00005058866.1">
    <property type="protein sequence ID" value="ENSAMXP00005054444.1"/>
    <property type="gene ID" value="ENSAMXG00005024281.1"/>
</dbReference>
<dbReference type="GO" id="GO:0016567">
    <property type="term" value="P:protein ubiquitination"/>
    <property type="evidence" value="ECO:0007669"/>
    <property type="project" value="UniProtKB-UniRule"/>
</dbReference>
<dbReference type="GO" id="GO:0003677">
    <property type="term" value="F:DNA binding"/>
    <property type="evidence" value="ECO:0007669"/>
    <property type="project" value="UniProtKB-KW"/>
</dbReference>
<keyword evidence="13 15" id="KW-0539">Nucleus</keyword>
<keyword evidence="9" id="KW-0833">Ubl conjugation pathway</keyword>
<dbReference type="GO" id="GO:0005634">
    <property type="term" value="C:nucleus"/>
    <property type="evidence" value="ECO:0007669"/>
    <property type="project" value="UniProtKB-SubCell"/>
</dbReference>
<keyword evidence="6" id="KW-0963">Cytoplasm</keyword>
<keyword evidence="12 15" id="KW-0234">DNA repair</keyword>
<dbReference type="GO" id="GO:0043161">
    <property type="term" value="P:proteasome-mediated ubiquitin-dependent protein catabolic process"/>
    <property type="evidence" value="ECO:0007669"/>
    <property type="project" value="UniProtKB-UniRule"/>
</dbReference>
<dbReference type="UniPathway" id="UPA00143"/>
<feature type="domain" description="RSE1/DDB1/CPSF1 first beta-propeller" evidence="17">
    <location>
        <begin position="14"/>
        <end position="319"/>
    </location>
</feature>
<dbReference type="InterPro" id="IPR015943">
    <property type="entry name" value="WD40/YVTN_repeat-like_dom_sf"/>
</dbReference>
<evidence type="ECO:0000259" key="18">
    <source>
        <dbReference type="Pfam" id="PF23726"/>
    </source>
</evidence>
<accession>A0A8B9LQ81</accession>
<feature type="domain" description="RSE1/DDB1/CPSF1 second beta-propeller" evidence="18">
    <location>
        <begin position="513"/>
        <end position="596"/>
    </location>
</feature>
<dbReference type="Proteomes" id="UP000694621">
    <property type="component" value="Unplaced"/>
</dbReference>
<keyword evidence="10" id="KW-0090">Biological rhythms</keyword>
<comment type="subunit">
    <text evidence="15">Component of the UV-DDB complex.</text>
</comment>
<feature type="domain" description="RSE1/DDB1/CPSF1 C-terminal" evidence="16">
    <location>
        <begin position="681"/>
        <end position="988"/>
    </location>
</feature>
<evidence type="ECO:0000256" key="14">
    <source>
        <dbReference type="ARBA" id="ARBA00031668"/>
    </source>
</evidence>
<keyword evidence="11" id="KW-0238">DNA-binding</keyword>
<dbReference type="InterPro" id="IPR004871">
    <property type="entry name" value="RSE1/DDB1/CPSF1_C"/>
</dbReference>
<dbReference type="FunFam" id="1.10.150.910:FF:000001">
    <property type="entry name" value="DNA damage-binding protein 1"/>
    <property type="match status" value="1"/>
</dbReference>
<evidence type="ECO:0000256" key="15">
    <source>
        <dbReference type="RuleBase" id="RU368023"/>
    </source>
</evidence>
<comment type="function">
    <text evidence="15">Component of complexes involved in DNA repair and protein ubiquitination. May play a role in the regulation of the circadian clock.</text>
</comment>
<evidence type="ECO:0000259" key="17">
    <source>
        <dbReference type="Pfam" id="PF10433"/>
    </source>
</evidence>
<evidence type="ECO:0000256" key="8">
    <source>
        <dbReference type="ARBA" id="ARBA00022763"/>
    </source>
</evidence>
<comment type="subcellular location">
    <subcellularLocation>
        <location evidence="2">Cytoplasm</location>
    </subcellularLocation>
    <subcellularLocation>
        <location evidence="1 15">Nucleus</location>
    </subcellularLocation>
</comment>
<evidence type="ECO:0000256" key="7">
    <source>
        <dbReference type="ARBA" id="ARBA00022737"/>
    </source>
</evidence>
<protein>
    <recommendedName>
        <fullName evidence="5 15">DNA damage-binding protein 1</fullName>
    </recommendedName>
    <alternativeName>
        <fullName evidence="14 15">Damage-specific DNA-binding protein 1</fullName>
    </alternativeName>
</protein>
<dbReference type="Pfam" id="PF10433">
    <property type="entry name" value="Beta-prop_RSE1_1st"/>
    <property type="match status" value="1"/>
</dbReference>
<dbReference type="Pfam" id="PF03178">
    <property type="entry name" value="CPSF_A"/>
    <property type="match status" value="1"/>
</dbReference>
<dbReference type="Pfam" id="PF23726">
    <property type="entry name" value="Beta-prop_RSE1_2nd"/>
    <property type="match status" value="2"/>
</dbReference>
<dbReference type="InterPro" id="IPR058543">
    <property type="entry name" value="Beta-prop_RSE1/DDB1/CPSF1_2nd"/>
</dbReference>
<evidence type="ECO:0000256" key="3">
    <source>
        <dbReference type="ARBA" id="ARBA00004906"/>
    </source>
</evidence>
<dbReference type="FunFam" id="2.130.10.10:FF:000070">
    <property type="entry name" value="DNA damage-binding protein 1"/>
    <property type="match status" value="1"/>
</dbReference>
<dbReference type="GO" id="GO:0048511">
    <property type="term" value="P:rhythmic process"/>
    <property type="evidence" value="ECO:0007669"/>
    <property type="project" value="UniProtKB-KW"/>
</dbReference>
<evidence type="ECO:0000256" key="11">
    <source>
        <dbReference type="ARBA" id="ARBA00023125"/>
    </source>
</evidence>
<dbReference type="AlphaFoldDB" id="A0A8B9LQ81"/>
<sequence>MSYNYVVTAQKPTAVNACITGHFTSAEDLNLLIAKNTRLEIYVVTAEGLRPVKEVGMYGKIAVMELFRPKGESKDLLFILTAKYNACILEYKQNGDSIDIITRAHGNVQDRIGRPSETGIIGIVDPECRMIGLRLYDGLFKVIPLDRDNRELKAFNIRLEELQVIDVHFLYGCQAPTVCFIYQDPQGRHVKTYEVSLKEKEFNKGPWKQENVEAEASMVIPVPEPFGGAIIIGQESITYHNGDKYLAIAPPTIKQSTIVCHNRVDPNGSRYLLGDMDGRLFMLLLEKEELMDGSMVLKDLRVELLGEVGYCLVKVDNKVLVTCSGAFKEGSLRIIRNGIGIHEHASIDLPGIKGLWPLRSEAGRETDDMLVLSFVGQTRVLMLSGEEVEETELPGFVDNQQTFFCGNVAHQQLIQITSGSVRLVTQDSKALVSEWKEPQGRNISVAACNSTQVVLAVGRVLYYLQILGGELKQIRYAPIHTGDYLAAYLAQARKKNLIVCVCVCVCVCVYGAGVLNERKKVTLGTQPTVLRTFRSLSTSNVFACSDRPTVIYSSNHKLVFSNVNLKEVNYMCPLNSEGYPDSLALANNSTLTIGTIDEIQKLHIRTVPLYESPKICYQEVSQCFGVLSSRVEMQDASGTTAPVRPSASTQALSSSVSSSKLFPSSTSPHETSFGEEVEVHSLLVVDQHTFEVLHAHQFLPSEYALSLVSCKLGKDPAVYFIVGTAMVYPEEAEPKQGRIIVFHYTDGKLQTVAEKEVKGAVYSMVEFNGKLLASINSTVRLYEWTAEKELRTECNHYNNIMALYLKTKGDFILVGDLMRSVLLLAYKPMEGNFEEIARDFNPNWMSAVEILDDDNFLGAENAFNLFVCQKDSAATTDEERQHLQEVGVFHLGEFVNVFCHGSLVLQNLGESSTPTQGSVLFGTVNGMIGLVTSLSEGWYSLLMDLQNRLNKVIKSVGKIDTWRSFNTERKTEQATGFIDGDLIESFLDLGRAKMQEVVSTLQIDDGSGMKREATVDEVIKIVEELTRIH</sequence>
<comment type="similarity">
    <text evidence="4 15">Belongs to the DDB1 family.</text>
</comment>
<evidence type="ECO:0000256" key="1">
    <source>
        <dbReference type="ARBA" id="ARBA00004123"/>
    </source>
</evidence>
<reference evidence="19" key="1">
    <citation type="submission" date="2025-08" db="UniProtKB">
        <authorList>
            <consortium name="Ensembl"/>
        </authorList>
    </citation>
    <scope>IDENTIFICATION</scope>
</reference>
<dbReference type="SUPFAM" id="SSF50998">
    <property type="entry name" value="Quinoprotein alcohol dehydrogenase-like"/>
    <property type="match status" value="1"/>
</dbReference>
<dbReference type="PANTHER" id="PTHR10644">
    <property type="entry name" value="DNA REPAIR/RNA PROCESSING CPSF FAMILY"/>
    <property type="match status" value="1"/>
</dbReference>
<evidence type="ECO:0000256" key="4">
    <source>
        <dbReference type="ARBA" id="ARBA00007453"/>
    </source>
</evidence>
<dbReference type="GO" id="GO:0005737">
    <property type="term" value="C:cytoplasm"/>
    <property type="evidence" value="ECO:0007669"/>
    <property type="project" value="UniProtKB-SubCell"/>
</dbReference>
<dbReference type="Gene3D" id="2.130.10.10">
    <property type="entry name" value="YVTN repeat-like/Quinoprotein amine dehydrogenase"/>
    <property type="match status" value="5"/>
</dbReference>
<evidence type="ECO:0000256" key="6">
    <source>
        <dbReference type="ARBA" id="ARBA00022490"/>
    </source>
</evidence>